<dbReference type="InterPro" id="IPR006696">
    <property type="entry name" value="DUF423"/>
</dbReference>
<proteinExistence type="inferred from homology"/>
<keyword evidence="7" id="KW-1185">Reference proteome</keyword>
<dbReference type="PANTHER" id="PTHR43461:SF1">
    <property type="entry name" value="TRANSMEMBRANE PROTEIN 256"/>
    <property type="match status" value="1"/>
</dbReference>
<evidence type="ECO:0000256" key="2">
    <source>
        <dbReference type="ARBA" id="ARBA00006208"/>
    </source>
</evidence>
<organism evidence="7 8">
    <name type="scientific">Dermatophagoides pteronyssinus</name>
    <name type="common">European house dust mite</name>
    <dbReference type="NCBI Taxonomy" id="6956"/>
    <lineage>
        <taxon>Eukaryota</taxon>
        <taxon>Metazoa</taxon>
        <taxon>Ecdysozoa</taxon>
        <taxon>Arthropoda</taxon>
        <taxon>Chelicerata</taxon>
        <taxon>Arachnida</taxon>
        <taxon>Acari</taxon>
        <taxon>Acariformes</taxon>
        <taxon>Sarcoptiformes</taxon>
        <taxon>Astigmata</taxon>
        <taxon>Psoroptidia</taxon>
        <taxon>Analgoidea</taxon>
        <taxon>Pyroglyphidae</taxon>
        <taxon>Dermatophagoidinae</taxon>
        <taxon>Dermatophagoides</taxon>
    </lineage>
</organism>
<dbReference type="AlphaFoldDB" id="A0A6P6XQX8"/>
<reference evidence="8" key="1">
    <citation type="submission" date="2025-08" db="UniProtKB">
        <authorList>
            <consortium name="RefSeq"/>
        </authorList>
    </citation>
    <scope>IDENTIFICATION</scope>
    <source>
        <strain evidence="8">Airmid</strain>
    </source>
</reference>
<feature type="transmembrane region" description="Helical" evidence="6">
    <location>
        <begin position="56"/>
        <end position="82"/>
    </location>
</feature>
<dbReference type="Pfam" id="PF04241">
    <property type="entry name" value="DUF423"/>
    <property type="match status" value="1"/>
</dbReference>
<evidence type="ECO:0000313" key="7">
    <source>
        <dbReference type="Proteomes" id="UP000515146"/>
    </source>
</evidence>
<dbReference type="OMA" id="VEYQFYH"/>
<sequence length="182" mass="20388">MSFLQSYINIPKDLLYNCFSYLNYSSQKMATQSAPTPKLNFQLIAQQYSASPWIKIAAICGASAVVLGAYGAHGLYFFSFFLCGKFNLQPKPILLTFFKGLKKSDKRAIFETANRYHFYHSLALLATPFVHRPNLVGGLFLGGMMIFSGTCYCNAITGNEMVVRFTPFGGMMFILGWLAMFI</sequence>
<evidence type="ECO:0000256" key="5">
    <source>
        <dbReference type="ARBA" id="ARBA00023136"/>
    </source>
</evidence>
<evidence type="ECO:0000313" key="8">
    <source>
        <dbReference type="RefSeq" id="XP_027195887.1"/>
    </source>
</evidence>
<comment type="subcellular location">
    <subcellularLocation>
        <location evidence="1">Membrane</location>
        <topology evidence="1">Multi-pass membrane protein</topology>
    </subcellularLocation>
</comment>
<keyword evidence="5 6" id="KW-0472">Membrane</keyword>
<dbReference type="InParanoid" id="A0A6P6XQX8"/>
<dbReference type="Proteomes" id="UP000515146">
    <property type="component" value="Unplaced"/>
</dbReference>
<keyword evidence="4 6" id="KW-1133">Transmembrane helix</keyword>
<dbReference type="GO" id="GO:0016020">
    <property type="term" value="C:membrane"/>
    <property type="evidence" value="ECO:0007669"/>
    <property type="project" value="UniProtKB-SubCell"/>
</dbReference>
<feature type="transmembrane region" description="Helical" evidence="6">
    <location>
        <begin position="135"/>
        <end position="155"/>
    </location>
</feature>
<name>A0A6P6XQX8_DERPT</name>
<dbReference type="OrthoDB" id="269173at2759"/>
<keyword evidence="3 6" id="KW-0812">Transmembrane</keyword>
<dbReference type="RefSeq" id="XP_027195887.1">
    <property type="nucleotide sequence ID" value="XM_027340086.1"/>
</dbReference>
<comment type="similarity">
    <text evidence="2">Belongs to the TMEM256 family.</text>
</comment>
<protein>
    <submittedName>
        <fullName evidence="8">Transmembrane protein 256 homolog isoform X1</fullName>
    </submittedName>
</protein>
<feature type="transmembrane region" description="Helical" evidence="6">
    <location>
        <begin position="162"/>
        <end position="180"/>
    </location>
</feature>
<evidence type="ECO:0000256" key="1">
    <source>
        <dbReference type="ARBA" id="ARBA00004141"/>
    </source>
</evidence>
<evidence type="ECO:0000256" key="4">
    <source>
        <dbReference type="ARBA" id="ARBA00022989"/>
    </source>
</evidence>
<dbReference type="KEGG" id="dpte:113790422"/>
<dbReference type="FunCoup" id="A0A6P6XQX8">
    <property type="interactions" value="131"/>
</dbReference>
<accession>A0A6P6XQX8</accession>
<evidence type="ECO:0000256" key="3">
    <source>
        <dbReference type="ARBA" id="ARBA00022692"/>
    </source>
</evidence>
<dbReference type="PANTHER" id="PTHR43461">
    <property type="entry name" value="TRANSMEMBRANE PROTEIN 256"/>
    <property type="match status" value="1"/>
</dbReference>
<evidence type="ECO:0000256" key="6">
    <source>
        <dbReference type="SAM" id="Phobius"/>
    </source>
</evidence>
<gene>
    <name evidence="8" type="primary">LOC113790422</name>
</gene>